<dbReference type="RefSeq" id="WP_214438238.1">
    <property type="nucleotide sequence ID" value="NZ_JAECZB010000008.1"/>
</dbReference>
<name>A0A8J7L4D9_9CYAN</name>
<dbReference type="AlphaFoldDB" id="A0A8J7L4D9"/>
<organism evidence="2 3">
    <name type="scientific">Atlanticothrix silvestris CENA357</name>
    <dbReference type="NCBI Taxonomy" id="1725252"/>
    <lineage>
        <taxon>Bacteria</taxon>
        <taxon>Bacillati</taxon>
        <taxon>Cyanobacteriota</taxon>
        <taxon>Cyanophyceae</taxon>
        <taxon>Nostocales</taxon>
        <taxon>Nodulariaceae</taxon>
        <taxon>Atlanticothrix</taxon>
        <taxon>Atlanticothrix silvestris</taxon>
    </lineage>
</organism>
<dbReference type="Proteomes" id="UP000599391">
    <property type="component" value="Unassembled WGS sequence"/>
</dbReference>
<evidence type="ECO:0000313" key="3">
    <source>
        <dbReference type="Proteomes" id="UP000599391"/>
    </source>
</evidence>
<gene>
    <name evidence="2" type="ORF">I8751_05895</name>
</gene>
<feature type="domain" description="Hypervirulence associated protein TUDOR" evidence="1">
    <location>
        <begin position="8"/>
        <end position="66"/>
    </location>
</feature>
<evidence type="ECO:0000259" key="1">
    <source>
        <dbReference type="Pfam" id="PF11160"/>
    </source>
</evidence>
<dbReference type="Pfam" id="PF11160">
    <property type="entry name" value="Hva1_TUDOR"/>
    <property type="match status" value="1"/>
</dbReference>
<evidence type="ECO:0000313" key="2">
    <source>
        <dbReference type="EMBL" id="MBH8551917.1"/>
    </source>
</evidence>
<proteinExistence type="predicted"/>
<sequence>MTEELKKGDKVKWNTAQGETTGKVEKKLTSPIDIGGHHVAASKENPQYLVKSDKTGKEAAHKLDALEKIEE</sequence>
<protein>
    <submittedName>
        <fullName evidence="2">DUF2945 domain-containing protein</fullName>
    </submittedName>
</protein>
<reference evidence="2 3" key="1">
    <citation type="journal article" date="2021" name="Int. J. Syst. Evol. Microbiol.">
        <title>Amazonocrinis nigriterrae gen. nov., sp. nov., Atlanticothrix silvestris gen. nov., sp. nov. and Dendronalium phyllosphericum gen. nov., sp. nov., nostocacean cyanobacteria from Brazilian environments.</title>
        <authorList>
            <person name="Alvarenga D.O."/>
            <person name="Andreote A.P.D."/>
            <person name="Branco L.H.Z."/>
            <person name="Delbaje E."/>
            <person name="Cruz R.B."/>
            <person name="Varani A.M."/>
            <person name="Fiore M.F."/>
        </authorList>
    </citation>
    <scope>NUCLEOTIDE SEQUENCE [LARGE SCALE GENOMIC DNA]</scope>
    <source>
        <strain evidence="2 3">CENA357</strain>
    </source>
</reference>
<dbReference type="Gene3D" id="2.30.30.1060">
    <property type="match status" value="1"/>
</dbReference>
<keyword evidence="3" id="KW-1185">Reference proteome</keyword>
<accession>A0A8J7L4D9</accession>
<dbReference type="InterPro" id="IPR021331">
    <property type="entry name" value="Hva1_TUDOR"/>
</dbReference>
<comment type="caution">
    <text evidence="2">The sequence shown here is derived from an EMBL/GenBank/DDBJ whole genome shotgun (WGS) entry which is preliminary data.</text>
</comment>
<dbReference type="EMBL" id="JAECZB010000008">
    <property type="protein sequence ID" value="MBH8551917.1"/>
    <property type="molecule type" value="Genomic_DNA"/>
</dbReference>